<feature type="compositionally biased region" description="Basic residues" evidence="1">
    <location>
        <begin position="134"/>
        <end position="143"/>
    </location>
</feature>
<evidence type="ECO:0000313" key="4">
    <source>
        <dbReference type="Proteomes" id="UP000030669"/>
    </source>
</evidence>
<proteinExistence type="predicted"/>
<feature type="compositionally biased region" description="Pro residues" evidence="1">
    <location>
        <begin position="10"/>
        <end position="29"/>
    </location>
</feature>
<evidence type="ECO:0000259" key="2">
    <source>
        <dbReference type="Pfam" id="PF17667"/>
    </source>
</evidence>
<dbReference type="PANTHER" id="PTHR38248:SF2">
    <property type="entry name" value="FUNK1 11"/>
    <property type="match status" value="1"/>
</dbReference>
<evidence type="ECO:0000313" key="3">
    <source>
        <dbReference type="EMBL" id="EPQ51026.1"/>
    </source>
</evidence>
<feature type="region of interest" description="Disordered" evidence="1">
    <location>
        <begin position="1"/>
        <end position="50"/>
    </location>
</feature>
<dbReference type="InterPro" id="IPR040976">
    <property type="entry name" value="Pkinase_fungal"/>
</dbReference>
<sequence>MRNLARTTPPRDPPSPGAVGPPIPAPFPIPQYAASDSQVEDTPASDAVDTENVDQLRSALRAEMAGGWVTGGAAFVPNVIQPSENEKGFSDMPSDEEVEKFLETYNGFKWTSCHGTPSKGPGDGASASGARTRTSLHPRKASGNRHPAPSSQSPEDSRPPWWTWTCLPNDPDEEAELDKPFETIMNDILKFFGRSTRQAIATHGQQMPHSRDVHATELKTSPDICIIGHGPSITKVQRLPNKPVYTHVAAPIELKHEKDAYEGKQPSLGEWQAEPHTNHKIQLAVYARECFVQQPNRRFVYGLLLTEKYVRLFQFDRAGCLFSGRIHIHRDAHMFVKLILALSTTDEAKLGFDTRIHWEDQDLYFSPKAYNTGERDNMLGR</sequence>
<dbReference type="Pfam" id="PF17667">
    <property type="entry name" value="Pkinase_fungal"/>
    <property type="match status" value="1"/>
</dbReference>
<protein>
    <recommendedName>
        <fullName evidence="2">Fungal-type protein kinase domain-containing protein</fullName>
    </recommendedName>
</protein>
<dbReference type="PANTHER" id="PTHR38248">
    <property type="entry name" value="FUNK1 6"/>
    <property type="match status" value="1"/>
</dbReference>
<dbReference type="STRING" id="670483.S7PTE6"/>
<dbReference type="KEGG" id="gtr:GLOTRDRAFT_141182"/>
<dbReference type="AlphaFoldDB" id="S7PTE6"/>
<accession>S7PTE6</accession>
<dbReference type="GeneID" id="19304705"/>
<dbReference type="OrthoDB" id="312874at2759"/>
<dbReference type="Proteomes" id="UP000030669">
    <property type="component" value="Unassembled WGS sequence"/>
</dbReference>
<organism evidence="3 4">
    <name type="scientific">Gloeophyllum trabeum (strain ATCC 11539 / FP-39264 / Madison 617)</name>
    <name type="common">Brown rot fungus</name>
    <dbReference type="NCBI Taxonomy" id="670483"/>
    <lineage>
        <taxon>Eukaryota</taxon>
        <taxon>Fungi</taxon>
        <taxon>Dikarya</taxon>
        <taxon>Basidiomycota</taxon>
        <taxon>Agaricomycotina</taxon>
        <taxon>Agaricomycetes</taxon>
        <taxon>Gloeophyllales</taxon>
        <taxon>Gloeophyllaceae</taxon>
        <taxon>Gloeophyllum</taxon>
    </lineage>
</organism>
<dbReference type="RefSeq" id="XP_007870472.1">
    <property type="nucleotide sequence ID" value="XM_007872281.1"/>
</dbReference>
<reference evidence="3 4" key="1">
    <citation type="journal article" date="2012" name="Science">
        <title>The Paleozoic origin of enzymatic lignin decomposition reconstructed from 31 fungal genomes.</title>
        <authorList>
            <person name="Floudas D."/>
            <person name="Binder M."/>
            <person name="Riley R."/>
            <person name="Barry K."/>
            <person name="Blanchette R.A."/>
            <person name="Henrissat B."/>
            <person name="Martinez A.T."/>
            <person name="Otillar R."/>
            <person name="Spatafora J.W."/>
            <person name="Yadav J.S."/>
            <person name="Aerts A."/>
            <person name="Benoit I."/>
            <person name="Boyd A."/>
            <person name="Carlson A."/>
            <person name="Copeland A."/>
            <person name="Coutinho P.M."/>
            <person name="de Vries R.P."/>
            <person name="Ferreira P."/>
            <person name="Findley K."/>
            <person name="Foster B."/>
            <person name="Gaskell J."/>
            <person name="Glotzer D."/>
            <person name="Gorecki P."/>
            <person name="Heitman J."/>
            <person name="Hesse C."/>
            <person name="Hori C."/>
            <person name="Igarashi K."/>
            <person name="Jurgens J.A."/>
            <person name="Kallen N."/>
            <person name="Kersten P."/>
            <person name="Kohler A."/>
            <person name="Kuees U."/>
            <person name="Kumar T.K.A."/>
            <person name="Kuo A."/>
            <person name="LaButti K."/>
            <person name="Larrondo L.F."/>
            <person name="Lindquist E."/>
            <person name="Ling A."/>
            <person name="Lombard V."/>
            <person name="Lucas S."/>
            <person name="Lundell T."/>
            <person name="Martin R."/>
            <person name="McLaughlin D.J."/>
            <person name="Morgenstern I."/>
            <person name="Morin E."/>
            <person name="Murat C."/>
            <person name="Nagy L.G."/>
            <person name="Nolan M."/>
            <person name="Ohm R.A."/>
            <person name="Patyshakuliyeva A."/>
            <person name="Rokas A."/>
            <person name="Ruiz-Duenas F.J."/>
            <person name="Sabat G."/>
            <person name="Salamov A."/>
            <person name="Samejima M."/>
            <person name="Schmutz J."/>
            <person name="Slot J.C."/>
            <person name="St John F."/>
            <person name="Stenlid J."/>
            <person name="Sun H."/>
            <person name="Sun S."/>
            <person name="Syed K."/>
            <person name="Tsang A."/>
            <person name="Wiebenga A."/>
            <person name="Young D."/>
            <person name="Pisabarro A."/>
            <person name="Eastwood D.C."/>
            <person name="Martin F."/>
            <person name="Cullen D."/>
            <person name="Grigoriev I.V."/>
            <person name="Hibbett D.S."/>
        </authorList>
    </citation>
    <scope>NUCLEOTIDE SEQUENCE [LARGE SCALE GENOMIC DNA]</scope>
    <source>
        <strain evidence="3 4">ATCC 11539</strain>
    </source>
</reference>
<name>S7PTE6_GLOTA</name>
<gene>
    <name evidence="3" type="ORF">GLOTRDRAFT_141182</name>
</gene>
<evidence type="ECO:0000256" key="1">
    <source>
        <dbReference type="SAM" id="MobiDB-lite"/>
    </source>
</evidence>
<keyword evidence="4" id="KW-1185">Reference proteome</keyword>
<dbReference type="EMBL" id="KB469312">
    <property type="protein sequence ID" value="EPQ51026.1"/>
    <property type="molecule type" value="Genomic_DNA"/>
</dbReference>
<dbReference type="HOGENOM" id="CLU_725731_0_0_1"/>
<feature type="domain" description="Fungal-type protein kinase" evidence="2">
    <location>
        <begin position="275"/>
        <end position="365"/>
    </location>
</feature>
<feature type="region of interest" description="Disordered" evidence="1">
    <location>
        <begin position="113"/>
        <end position="162"/>
    </location>
</feature>